<reference evidence="1 2" key="1">
    <citation type="submission" date="2018-03" db="EMBL/GenBank/DDBJ databases">
        <title>Genomic Encyclopedia of Type Strains, Phase III (KMG-III): the genomes of soil and plant-associated and newly described type strains.</title>
        <authorList>
            <person name="Whitman W."/>
        </authorList>
    </citation>
    <scope>NUCLEOTIDE SEQUENCE [LARGE SCALE GENOMIC DNA]</scope>
    <source>
        <strain evidence="1 2">CGMCC 1.12700</strain>
    </source>
</reference>
<protein>
    <submittedName>
        <fullName evidence="1">Uncharacterized protein</fullName>
    </submittedName>
</protein>
<gene>
    <name evidence="1" type="ORF">B0I18_102388</name>
</gene>
<organism evidence="1 2">
    <name type="scientific">Taibaiella chishuiensis</name>
    <dbReference type="NCBI Taxonomy" id="1434707"/>
    <lineage>
        <taxon>Bacteria</taxon>
        <taxon>Pseudomonadati</taxon>
        <taxon>Bacteroidota</taxon>
        <taxon>Chitinophagia</taxon>
        <taxon>Chitinophagales</taxon>
        <taxon>Chitinophagaceae</taxon>
        <taxon>Taibaiella</taxon>
    </lineage>
</organism>
<comment type="caution">
    <text evidence="1">The sequence shown here is derived from an EMBL/GenBank/DDBJ whole genome shotgun (WGS) entry which is preliminary data.</text>
</comment>
<dbReference type="Proteomes" id="UP000240572">
    <property type="component" value="Unassembled WGS sequence"/>
</dbReference>
<accession>A0A2P8D881</accession>
<evidence type="ECO:0000313" key="2">
    <source>
        <dbReference type="Proteomes" id="UP000240572"/>
    </source>
</evidence>
<dbReference type="Pfam" id="PF19268">
    <property type="entry name" value="CIS_TMP"/>
    <property type="match status" value="1"/>
</dbReference>
<dbReference type="RefSeq" id="WP_106522423.1">
    <property type="nucleotide sequence ID" value="NZ_PYGD01000002.1"/>
</dbReference>
<proteinExistence type="predicted"/>
<name>A0A2P8D881_9BACT</name>
<sequence length="499" mass="55955">MHNLVHSLKFDLHCRDEQQAFALRQAIAGGLQAMMAEIIDRVCARHIPANETVRIGRLDLDLGNLPSATLDEAFALQFSALFEARLVDQLQRQQHNGGPVTAIDTVLQVFTCFMQTGRLPWWADPDEYDLTSVCNDLIQRMPAALLAFFKQHTGNIRVWRRVVKQLDSGFRQFLFTQIDLLRQAQAAWPVVIEDIRLALLHTALPSAQSIPQLQPAALVSDQPVGGGTTVTGPAGSGLMARVLARLAQYAPGYQVYLLEHAPQLFAHAKQDNINELLSLLILQDLFPEQDKESGILKAQLKDNLHLPSGQLQQPPLTEPIGEPAVDLPETLPGPERIMIRDAGLVLLGPYLKPLFTSLGYWQDGAWHSPEAREKAVCLLHFIVTGNTTCKEYDLVLGKLLCGMPLQEPLYTGYTFDDNEIKEAETLLEAVIAHWTALKNTSVEGFRSAFLQREAMLFPRERDWQLVVERKTLDVLLESIPWGYGTLALSWNTYLIFTEW</sequence>
<dbReference type="InterPro" id="IPR045538">
    <property type="entry name" value="CIS_TMP"/>
</dbReference>
<evidence type="ECO:0000313" key="1">
    <source>
        <dbReference type="EMBL" id="PSK93418.1"/>
    </source>
</evidence>
<dbReference type="AlphaFoldDB" id="A0A2P8D881"/>
<keyword evidence="2" id="KW-1185">Reference proteome</keyword>
<dbReference type="EMBL" id="PYGD01000002">
    <property type="protein sequence ID" value="PSK93418.1"/>
    <property type="molecule type" value="Genomic_DNA"/>
</dbReference>
<dbReference type="OrthoDB" id="1488184at2"/>